<dbReference type="Pfam" id="PF03466">
    <property type="entry name" value="LysR_substrate"/>
    <property type="match status" value="1"/>
</dbReference>
<reference evidence="7" key="1">
    <citation type="submission" date="2016-11" db="EMBL/GenBank/DDBJ databases">
        <authorList>
            <person name="Varghese N."/>
            <person name="Submissions S."/>
        </authorList>
    </citation>
    <scope>NUCLEOTIDE SEQUENCE [LARGE SCALE GENOMIC DNA]</scope>
    <source>
        <strain evidence="7">USBA-503</strain>
    </source>
</reference>
<feature type="domain" description="HTH lysR-type" evidence="5">
    <location>
        <begin position="1"/>
        <end position="58"/>
    </location>
</feature>
<dbReference type="RefSeq" id="WP_072872911.1">
    <property type="nucleotide sequence ID" value="NZ_FRAF01000002.1"/>
</dbReference>
<dbReference type="InterPro" id="IPR005119">
    <property type="entry name" value="LysR_subst-bd"/>
</dbReference>
<evidence type="ECO:0000256" key="3">
    <source>
        <dbReference type="ARBA" id="ARBA00023125"/>
    </source>
</evidence>
<accession>A0A1M6KYA2</accession>
<dbReference type="PANTHER" id="PTHR30126">
    <property type="entry name" value="HTH-TYPE TRANSCRIPTIONAL REGULATOR"/>
    <property type="match status" value="1"/>
</dbReference>
<dbReference type="GO" id="GO:0000976">
    <property type="term" value="F:transcription cis-regulatory region binding"/>
    <property type="evidence" value="ECO:0007669"/>
    <property type="project" value="TreeGrafter"/>
</dbReference>
<name>A0A1M6KYA2_9BACL</name>
<dbReference type="Proteomes" id="UP000184016">
    <property type="component" value="Unassembled WGS sequence"/>
</dbReference>
<dbReference type="STRING" id="1830138.SAMN05443507_10245"/>
<dbReference type="EMBL" id="FRAF01000002">
    <property type="protein sequence ID" value="SHJ63832.1"/>
    <property type="molecule type" value="Genomic_DNA"/>
</dbReference>
<evidence type="ECO:0000259" key="5">
    <source>
        <dbReference type="PROSITE" id="PS50931"/>
    </source>
</evidence>
<dbReference type="GO" id="GO:0003700">
    <property type="term" value="F:DNA-binding transcription factor activity"/>
    <property type="evidence" value="ECO:0007669"/>
    <property type="project" value="InterPro"/>
</dbReference>
<keyword evidence="4" id="KW-0804">Transcription</keyword>
<dbReference type="PRINTS" id="PR00039">
    <property type="entry name" value="HTHLYSR"/>
</dbReference>
<dbReference type="SUPFAM" id="SSF46785">
    <property type="entry name" value="Winged helix' DNA-binding domain"/>
    <property type="match status" value="1"/>
</dbReference>
<dbReference type="InterPro" id="IPR036390">
    <property type="entry name" value="WH_DNA-bd_sf"/>
</dbReference>
<sequence length="291" mass="32862">MDTRDVELFLAIARLKSISKTADSLFMSQSTVTTRLQRLERDLGYALFDRVPTGVELTVAGRQFLPLAERMQRLVTEMSKPESSPLPILRIMSGRAFVSTDVPSCLATFHQQSRIRLQVQMGLYDEMVEALTTGRVDFCFLGEPIYHPRVRLVEFVPDKIDLVVSKNHPFTHHFPGPQALVNEPFVAFSRETAPFRKRVMELLAKSHVYPKVSMELDSLDAIKAMVGLGVGYSLLPRRTLADAAHKGCLAIDVGLEDWVRPTLLAYPEEMAEHPITHQFLKVVRDHYASLT</sequence>
<keyword evidence="3" id="KW-0238">DNA-binding</keyword>
<dbReference type="InterPro" id="IPR000847">
    <property type="entry name" value="LysR_HTH_N"/>
</dbReference>
<protein>
    <submittedName>
        <fullName evidence="6">Transcriptional regulator, LysR family</fullName>
    </submittedName>
</protein>
<dbReference type="CDD" id="cd05466">
    <property type="entry name" value="PBP2_LTTR_substrate"/>
    <property type="match status" value="1"/>
</dbReference>
<evidence type="ECO:0000256" key="2">
    <source>
        <dbReference type="ARBA" id="ARBA00023015"/>
    </source>
</evidence>
<proteinExistence type="inferred from homology"/>
<dbReference type="Gene3D" id="1.10.10.10">
    <property type="entry name" value="Winged helix-like DNA-binding domain superfamily/Winged helix DNA-binding domain"/>
    <property type="match status" value="1"/>
</dbReference>
<dbReference type="Gene3D" id="3.40.190.290">
    <property type="match status" value="1"/>
</dbReference>
<dbReference type="PROSITE" id="PS50931">
    <property type="entry name" value="HTH_LYSR"/>
    <property type="match status" value="1"/>
</dbReference>
<organism evidence="6 7">
    <name type="scientific">Alicyclobacillus tolerans</name>
    <dbReference type="NCBI Taxonomy" id="90970"/>
    <lineage>
        <taxon>Bacteria</taxon>
        <taxon>Bacillati</taxon>
        <taxon>Bacillota</taxon>
        <taxon>Bacilli</taxon>
        <taxon>Bacillales</taxon>
        <taxon>Alicyclobacillaceae</taxon>
        <taxon>Alicyclobacillus</taxon>
    </lineage>
</organism>
<dbReference type="Pfam" id="PF00126">
    <property type="entry name" value="HTH_1"/>
    <property type="match status" value="1"/>
</dbReference>
<evidence type="ECO:0000313" key="6">
    <source>
        <dbReference type="EMBL" id="SHJ63832.1"/>
    </source>
</evidence>
<evidence type="ECO:0000256" key="1">
    <source>
        <dbReference type="ARBA" id="ARBA00009437"/>
    </source>
</evidence>
<evidence type="ECO:0000256" key="4">
    <source>
        <dbReference type="ARBA" id="ARBA00023163"/>
    </source>
</evidence>
<dbReference type="AlphaFoldDB" id="A0A1M6KYA2"/>
<dbReference type="InterPro" id="IPR036388">
    <property type="entry name" value="WH-like_DNA-bd_sf"/>
</dbReference>
<evidence type="ECO:0000313" key="7">
    <source>
        <dbReference type="Proteomes" id="UP000184016"/>
    </source>
</evidence>
<gene>
    <name evidence="6" type="ORF">SAMN05443507_10245</name>
</gene>
<keyword evidence="2" id="KW-0805">Transcription regulation</keyword>
<comment type="similarity">
    <text evidence="1">Belongs to the LysR transcriptional regulatory family.</text>
</comment>
<dbReference type="PANTHER" id="PTHR30126:SF40">
    <property type="entry name" value="HTH-TYPE TRANSCRIPTIONAL REGULATOR GLTR"/>
    <property type="match status" value="1"/>
</dbReference>
<dbReference type="SUPFAM" id="SSF53850">
    <property type="entry name" value="Periplasmic binding protein-like II"/>
    <property type="match status" value="1"/>
</dbReference>
<keyword evidence="7" id="KW-1185">Reference proteome</keyword>
<dbReference type="OrthoDB" id="9803735at2"/>